<reference evidence="2 3" key="1">
    <citation type="submission" date="2016-03" db="EMBL/GenBank/DDBJ databases">
        <title>Draft genome sequence of Gluconobacter cerinus strain CECT 9110.</title>
        <authorList>
            <person name="Sainz F."/>
            <person name="Mas A."/>
            <person name="Torija M.J."/>
        </authorList>
    </citation>
    <scope>NUCLEOTIDE SEQUENCE [LARGE SCALE GENOMIC DNA]</scope>
    <source>
        <strain evidence="2 3">CECT 9110</strain>
    </source>
</reference>
<name>A0A1B6VKN3_9PROT</name>
<feature type="compositionally biased region" description="Low complexity" evidence="1">
    <location>
        <begin position="117"/>
        <end position="128"/>
    </location>
</feature>
<dbReference type="EMBL" id="LUTU01000007">
    <property type="protein sequence ID" value="OAJ67770.1"/>
    <property type="molecule type" value="Genomic_DNA"/>
</dbReference>
<comment type="caution">
    <text evidence="2">The sequence shown here is derived from an EMBL/GenBank/DDBJ whole genome shotgun (WGS) entry which is preliminary data.</text>
</comment>
<dbReference type="PATRIC" id="fig|38307.3.peg.1871"/>
<feature type="compositionally biased region" description="Low complexity" evidence="1">
    <location>
        <begin position="231"/>
        <end position="241"/>
    </location>
</feature>
<feature type="compositionally biased region" description="Basic and acidic residues" evidence="1">
    <location>
        <begin position="38"/>
        <end position="63"/>
    </location>
</feature>
<evidence type="ECO:0000256" key="1">
    <source>
        <dbReference type="SAM" id="MobiDB-lite"/>
    </source>
</evidence>
<feature type="compositionally biased region" description="Basic and acidic residues" evidence="1">
    <location>
        <begin position="71"/>
        <end position="89"/>
    </location>
</feature>
<dbReference type="AlphaFoldDB" id="A0A1B6VKN3"/>
<accession>A0A1B6VKN3</accession>
<dbReference type="Proteomes" id="UP000077786">
    <property type="component" value="Unassembled WGS sequence"/>
</dbReference>
<feature type="region of interest" description="Disordered" evidence="1">
    <location>
        <begin position="215"/>
        <end position="260"/>
    </location>
</feature>
<feature type="compositionally biased region" description="Polar residues" evidence="1">
    <location>
        <begin position="249"/>
        <end position="260"/>
    </location>
</feature>
<proteinExistence type="predicted"/>
<evidence type="ECO:0000313" key="2">
    <source>
        <dbReference type="EMBL" id="OAJ67770.1"/>
    </source>
</evidence>
<gene>
    <name evidence="2" type="ORF">A0123_01812</name>
</gene>
<sequence length="278" mass="30354">MSETLEAPVVETNDAPADRFAGVEFGSETQIEQPETEAPARPEPEQPSEPETKQEPAWAERRIGTLTGKWKSAEERAVAAERQLEEYRRALAASRGEEEQQPEQTPEQIRQQERDNASQQQAQQAEAQEFGNATIKVAQSLTEAHGAEAVGRATQLLSERAGLDFANRSHQQIIRDISELPNSGAVYYALANDPDAASELLDAPERKQFALLQKFADKVTPPSGQTQATQPASRPAPSVSKAPPPVAATSGSGRAVSSRSIYDDDCSMEDYLKLRSKK</sequence>
<evidence type="ECO:0000313" key="3">
    <source>
        <dbReference type="Proteomes" id="UP000077786"/>
    </source>
</evidence>
<dbReference type="OrthoDB" id="7284257at2"/>
<organism evidence="2 3">
    <name type="scientific">Gluconobacter cerinus</name>
    <dbReference type="NCBI Taxonomy" id="38307"/>
    <lineage>
        <taxon>Bacteria</taxon>
        <taxon>Pseudomonadati</taxon>
        <taxon>Pseudomonadota</taxon>
        <taxon>Alphaproteobacteria</taxon>
        <taxon>Acetobacterales</taxon>
        <taxon>Acetobacteraceae</taxon>
        <taxon>Gluconobacter</taxon>
    </lineage>
</organism>
<feature type="region of interest" description="Disordered" evidence="1">
    <location>
        <begin position="1"/>
        <end position="128"/>
    </location>
</feature>
<dbReference type="RefSeq" id="WP_064274545.1">
    <property type="nucleotide sequence ID" value="NZ_LUTU01000007.1"/>
</dbReference>
<evidence type="ECO:0008006" key="4">
    <source>
        <dbReference type="Google" id="ProtNLM"/>
    </source>
</evidence>
<protein>
    <recommendedName>
        <fullName evidence="4">Phage protein</fullName>
    </recommendedName>
</protein>